<dbReference type="EMBL" id="BMHF01000003">
    <property type="protein sequence ID" value="GGA29584.1"/>
    <property type="molecule type" value="Genomic_DNA"/>
</dbReference>
<protein>
    <submittedName>
        <fullName evidence="9">Membrane protein</fullName>
    </submittedName>
</protein>
<dbReference type="SUPFAM" id="SSF82866">
    <property type="entry name" value="Multidrug efflux transporter AcrB transmembrane domain"/>
    <property type="match status" value="2"/>
</dbReference>
<dbReference type="Pfam" id="PF03176">
    <property type="entry name" value="MMPL"/>
    <property type="match status" value="2"/>
</dbReference>
<evidence type="ECO:0000256" key="7">
    <source>
        <dbReference type="SAM" id="Phobius"/>
    </source>
</evidence>
<keyword evidence="6 7" id="KW-0472">Membrane</keyword>
<accession>A0ABQ1FTW8</accession>
<feature type="transmembrane region" description="Helical" evidence="7">
    <location>
        <begin position="272"/>
        <end position="294"/>
    </location>
</feature>
<dbReference type="Gene3D" id="1.20.1640.10">
    <property type="entry name" value="Multidrug efflux transporter AcrB transmembrane domain"/>
    <property type="match status" value="2"/>
</dbReference>
<dbReference type="InterPro" id="IPR050545">
    <property type="entry name" value="Mycobact_MmpL"/>
</dbReference>
<evidence type="ECO:0000256" key="1">
    <source>
        <dbReference type="ARBA" id="ARBA00004651"/>
    </source>
</evidence>
<keyword evidence="3" id="KW-1003">Cell membrane</keyword>
<evidence type="ECO:0000256" key="3">
    <source>
        <dbReference type="ARBA" id="ARBA00022475"/>
    </source>
</evidence>
<organism evidence="9 10">
    <name type="scientific">Paenibacillus physcomitrellae</name>
    <dbReference type="NCBI Taxonomy" id="1619311"/>
    <lineage>
        <taxon>Bacteria</taxon>
        <taxon>Bacillati</taxon>
        <taxon>Bacillota</taxon>
        <taxon>Bacilli</taxon>
        <taxon>Bacillales</taxon>
        <taxon>Paenibacillaceae</taxon>
        <taxon>Paenibacillus</taxon>
    </lineage>
</organism>
<keyword evidence="4 7" id="KW-0812">Transmembrane</keyword>
<feature type="transmembrane region" description="Helical" evidence="7">
    <location>
        <begin position="927"/>
        <end position="950"/>
    </location>
</feature>
<feature type="domain" description="Membrane transport protein MMPL" evidence="8">
    <location>
        <begin position="702"/>
        <end position="994"/>
    </location>
</feature>
<dbReference type="Proteomes" id="UP000609323">
    <property type="component" value="Unassembled WGS sequence"/>
</dbReference>
<feature type="transmembrane region" description="Helical" evidence="7">
    <location>
        <begin position="884"/>
        <end position="906"/>
    </location>
</feature>
<dbReference type="SUPFAM" id="SSF58104">
    <property type="entry name" value="Methyl-accepting chemotaxis protein (MCP) signaling domain"/>
    <property type="match status" value="1"/>
</dbReference>
<evidence type="ECO:0000256" key="4">
    <source>
        <dbReference type="ARBA" id="ARBA00022692"/>
    </source>
</evidence>
<dbReference type="NCBIfam" id="TIGR03057">
    <property type="entry name" value="xxxLxxG_by_4"/>
    <property type="match status" value="1"/>
</dbReference>
<dbReference type="InterPro" id="IPR023908">
    <property type="entry name" value="xxxLxxG_rpt"/>
</dbReference>
<dbReference type="InterPro" id="IPR004869">
    <property type="entry name" value="MMPL_dom"/>
</dbReference>
<keyword evidence="10" id="KW-1185">Reference proteome</keyword>
<evidence type="ECO:0000259" key="8">
    <source>
        <dbReference type="Pfam" id="PF03176"/>
    </source>
</evidence>
<reference evidence="10" key="1">
    <citation type="journal article" date="2019" name="Int. J. Syst. Evol. Microbiol.">
        <title>The Global Catalogue of Microorganisms (GCM) 10K type strain sequencing project: providing services to taxonomists for standard genome sequencing and annotation.</title>
        <authorList>
            <consortium name="The Broad Institute Genomics Platform"/>
            <consortium name="The Broad Institute Genome Sequencing Center for Infectious Disease"/>
            <person name="Wu L."/>
            <person name="Ma J."/>
        </authorList>
    </citation>
    <scope>NUCLEOTIDE SEQUENCE [LARGE SCALE GENOMIC DNA]</scope>
    <source>
        <strain evidence="10">CGMCC 1.15044</strain>
    </source>
</reference>
<feature type="transmembrane region" description="Helical" evidence="7">
    <location>
        <begin position="165"/>
        <end position="186"/>
    </location>
</feature>
<evidence type="ECO:0000313" key="10">
    <source>
        <dbReference type="Proteomes" id="UP000609323"/>
    </source>
</evidence>
<feature type="transmembrane region" description="Helical" evidence="7">
    <location>
        <begin position="245"/>
        <end position="266"/>
    </location>
</feature>
<feature type="domain" description="Membrane transport protein MMPL" evidence="8">
    <location>
        <begin position="2"/>
        <end position="326"/>
    </location>
</feature>
<feature type="transmembrane region" description="Helical" evidence="7">
    <location>
        <begin position="852"/>
        <end position="872"/>
    </location>
</feature>
<dbReference type="PANTHER" id="PTHR33406">
    <property type="entry name" value="MEMBRANE PROTEIN MJ1562-RELATED"/>
    <property type="match status" value="1"/>
</dbReference>
<proteinExistence type="inferred from homology"/>
<feature type="transmembrane region" description="Helical" evidence="7">
    <location>
        <begin position="956"/>
        <end position="983"/>
    </location>
</feature>
<name>A0ABQ1FTW8_9BACL</name>
<feature type="transmembrane region" description="Helical" evidence="7">
    <location>
        <begin position="198"/>
        <end position="217"/>
    </location>
</feature>
<dbReference type="PANTHER" id="PTHR33406:SF6">
    <property type="entry name" value="MEMBRANE PROTEIN YDGH-RELATED"/>
    <property type="match status" value="1"/>
</dbReference>
<comment type="subcellular location">
    <subcellularLocation>
        <location evidence="1">Cell membrane</location>
        <topology evidence="1">Multi-pass membrane protein</topology>
    </subcellularLocation>
</comment>
<evidence type="ECO:0000313" key="9">
    <source>
        <dbReference type="EMBL" id="GGA29584.1"/>
    </source>
</evidence>
<sequence>MPETAQSSKAASFIKQMNTGGEEEQSIVLVFNSGSDKALSDPQKNEINHVLRKLQQQKSQLGLKDLVTYLDGEEQAKRLVSEDGTTILTQISFVLNEDRPIEQITSDLDQMVRISDVPTYLTGSTLVTNDFSKSVEEGVKKTETIAIIFILVILIIVFRSPIIPLISLLTVGISYLVSLAIIGHLVDSFNYPFSNFTQVFLVVVLFGIGTDYNILLYTRFKEELNKQGDVLEAVKVTFKTAGKTVLFSGLAVFIGFLTLLLAKFGLYRSSSAVAVGVAVLIIVLNTLNPFFMVLMGKRMFWPSKSFSGHADSRLWGWLSSRSALRPLLSLLIVAIISVPLIMGYSKQLAYDDLAEVADSYESKQGINVIADHFAPGFSAPVTLAIRSDEPLDNQESLKVLDELSDKISKVKGVSKVYSVTRPTGARIDDLYINDQTGKVNEGVGEANGGVDTIKNGLSSVTDQLKSTDDLSNVQQLIAGTGQLQEGTKTLEQAMNQVTAGLNDGTSGAEELSQGLASLKANVQKLQAGTAQLKQGYARLEQGLGSFGNFFTTVKTAVKGAMDGYAQIQTSMSAITATHPEMAEDVEVQKVMGITASAQKQLNELYSQIDPLTAQYNSAMDSFKQANGSLGQISDGLGQVVNGAGQLQKGADQLTTGLGQGAKGSAQIADKTSDVASGLDQLGKGQQQLYTGLQELQGKMNDLKDGLTQSTEGLSSISEGLNSASRYLAGLSRSEASESFYIPDDVLHGAEFQQSLDTYMSGNRKIAEISIILDDNPYSKEAMNVVQDLNGQLDSALKGTKLEKADLALGGVTQQNLDLKDIAGGDFNRTSAIMLIGIGIMLILITRSFWPPVFVIGSLYLTYLITLGANEFISKQLVQVDDLSWNVPFFTFIMIVTLGVDYSIFLLMRYREIEASPTEAIKQASRNLGGVVISAAIILGGTFAALIPSGVITLIEVAIGVMIGLVLLSLIMLPVLFPALMNLLDRAGRFSRKEKEANAEQQEDNNSITG</sequence>
<evidence type="ECO:0000256" key="2">
    <source>
        <dbReference type="ARBA" id="ARBA00010157"/>
    </source>
</evidence>
<evidence type="ECO:0000256" key="5">
    <source>
        <dbReference type="ARBA" id="ARBA00022989"/>
    </source>
</evidence>
<comment type="caution">
    <text evidence="9">The sequence shown here is derived from an EMBL/GenBank/DDBJ whole genome shotgun (WGS) entry which is preliminary data.</text>
</comment>
<evidence type="ECO:0000256" key="6">
    <source>
        <dbReference type="ARBA" id="ARBA00023136"/>
    </source>
</evidence>
<comment type="similarity">
    <text evidence="2">Belongs to the resistance-nodulation-cell division (RND) (TC 2.A.6) family. MmpL subfamily.</text>
</comment>
<feature type="transmembrane region" description="Helical" evidence="7">
    <location>
        <begin position="826"/>
        <end position="845"/>
    </location>
</feature>
<dbReference type="Gene3D" id="1.10.287.950">
    <property type="entry name" value="Methyl-accepting chemotaxis protein"/>
    <property type="match status" value="2"/>
</dbReference>
<keyword evidence="5 7" id="KW-1133">Transmembrane helix</keyword>
<feature type="transmembrane region" description="Helical" evidence="7">
    <location>
        <begin position="323"/>
        <end position="344"/>
    </location>
</feature>
<gene>
    <name evidence="9" type="ORF">GCM10010917_13260</name>
</gene>